<comment type="caution">
    <text evidence="1">The sequence shown here is derived from an EMBL/GenBank/DDBJ whole genome shotgun (WGS) entry which is preliminary data.</text>
</comment>
<dbReference type="PIRSF" id="PIRSF029730">
    <property type="entry name" value="UCP029730"/>
    <property type="match status" value="1"/>
</dbReference>
<evidence type="ECO:0000313" key="1">
    <source>
        <dbReference type="EMBL" id="MEV8466805.1"/>
    </source>
</evidence>
<dbReference type="SUPFAM" id="SSF53187">
    <property type="entry name" value="Zn-dependent exopeptidases"/>
    <property type="match status" value="1"/>
</dbReference>
<dbReference type="InterPro" id="IPR011227">
    <property type="entry name" value="UCP029730"/>
</dbReference>
<sequence>MENPECNPLLSGAESPACALHRPEGRSAVVLACEHASNAIPASLNGLGLAPADRTSHAAWDIGAQDLSLALSQRLDAPLVLSRVSRLVHDCNRPVGAPDAIPARSEVIEVPGNRDLTAEARRQRETEVHAPFHALLAEVLAAHPVPPVLVTVHSFTPVYHGTPRAVELGFLHGPDDRLARAMLSAVRDVSGLQSALNAPYGPSDGVLHTLEVHALPQERLNVMIEVRNDLLRTPAQCAAMADTLAAALAVALPVALAAAP</sequence>
<accession>A0ABV3L5F9</accession>
<dbReference type="Gene3D" id="3.40.630.40">
    <property type="entry name" value="Zn-dependent exopeptidases"/>
    <property type="match status" value="1"/>
</dbReference>
<protein>
    <submittedName>
        <fullName evidence="1">N-formylglutamate amidohydrolase</fullName>
    </submittedName>
</protein>
<dbReference type="InterPro" id="IPR007709">
    <property type="entry name" value="N-FG_amidohydro"/>
</dbReference>
<organism evidence="1 2">
    <name type="scientific">Meridianimarinicoccus marinus</name>
    <dbReference type="NCBI Taxonomy" id="3231483"/>
    <lineage>
        <taxon>Bacteria</taxon>
        <taxon>Pseudomonadati</taxon>
        <taxon>Pseudomonadota</taxon>
        <taxon>Alphaproteobacteria</taxon>
        <taxon>Rhodobacterales</taxon>
        <taxon>Paracoccaceae</taxon>
        <taxon>Meridianimarinicoccus</taxon>
    </lineage>
</organism>
<dbReference type="Proteomes" id="UP001553161">
    <property type="component" value="Unassembled WGS sequence"/>
</dbReference>
<reference evidence="1 2" key="1">
    <citation type="submission" date="2024-07" db="EMBL/GenBank/DDBJ databases">
        <authorList>
            <person name="Kang M."/>
        </authorList>
    </citation>
    <scope>NUCLEOTIDE SEQUENCE [LARGE SCALE GENOMIC DNA]</scope>
    <source>
        <strain evidence="1 2">DFM31</strain>
    </source>
</reference>
<keyword evidence="2" id="KW-1185">Reference proteome</keyword>
<gene>
    <name evidence="1" type="ORF">AB0T83_08450</name>
</gene>
<proteinExistence type="predicted"/>
<dbReference type="RefSeq" id="WP_366192593.1">
    <property type="nucleotide sequence ID" value="NZ_JBFBVU010000008.1"/>
</dbReference>
<dbReference type="EMBL" id="JBFBVU010000008">
    <property type="protein sequence ID" value="MEV8466805.1"/>
    <property type="molecule type" value="Genomic_DNA"/>
</dbReference>
<name>A0ABV3L5F9_9RHOB</name>
<evidence type="ECO:0000313" key="2">
    <source>
        <dbReference type="Proteomes" id="UP001553161"/>
    </source>
</evidence>
<dbReference type="Pfam" id="PF05013">
    <property type="entry name" value="FGase"/>
    <property type="match status" value="1"/>
</dbReference>